<comment type="caution">
    <text evidence="3">The sequence shown here is derived from an EMBL/GenBank/DDBJ whole genome shotgun (WGS) entry which is preliminary data.</text>
</comment>
<reference evidence="3 4" key="1">
    <citation type="submission" date="2017-09" db="EMBL/GenBank/DDBJ databases">
        <title>The Catabolism of 3,6-Dichlorosalicylic acid is Initiated by the Cytochrome P450 Monooxygenase DsmABC in Rhizorhabdus dicambivorans Ndbn-20.</title>
        <authorList>
            <person name="Na L."/>
        </authorList>
    </citation>
    <scope>NUCLEOTIDE SEQUENCE [LARGE SCALE GENOMIC DNA]</scope>
    <source>
        <strain evidence="3 4">Ndbn-20m</strain>
    </source>
</reference>
<feature type="region of interest" description="Disordered" evidence="1">
    <location>
        <begin position="157"/>
        <end position="207"/>
    </location>
</feature>
<evidence type="ECO:0000256" key="2">
    <source>
        <dbReference type="SAM" id="SignalP"/>
    </source>
</evidence>
<feature type="chain" id="PRO_5012697804" evidence="2">
    <location>
        <begin position="24"/>
        <end position="207"/>
    </location>
</feature>
<feature type="signal peptide" evidence="2">
    <location>
        <begin position="1"/>
        <end position="23"/>
    </location>
</feature>
<name>A0A2A4FT67_9SPHN</name>
<evidence type="ECO:0000256" key="1">
    <source>
        <dbReference type="SAM" id="MobiDB-lite"/>
    </source>
</evidence>
<dbReference type="RefSeq" id="WP_066966457.1">
    <property type="nucleotide sequence ID" value="NZ_CP023449.1"/>
</dbReference>
<sequence length="207" mass="21028">MRLVRTAIIAGVASAALAGAAFAGHADNRMMLVALPDGSVHHVPYQPAAAPRVVLVPIAQPVSLFDVAFGPGSPFAEMERISAAMDAQADAMMRQAAAMRAQAPHGKGIVMTNAQGQPVGMMQYSFVSTSISANGCTQTVSYSSNGVNAAGEPKVVRTSAGDCGSDAVAKPHAVTPTAAPAPAARPAPKITPVSAPRPITTFTPSRT</sequence>
<keyword evidence="4" id="KW-1185">Reference proteome</keyword>
<evidence type="ECO:0000313" key="3">
    <source>
        <dbReference type="EMBL" id="PCE40920.1"/>
    </source>
</evidence>
<dbReference type="KEGG" id="rdi:CMV14_07815"/>
<dbReference type="EMBL" id="NWUF01000021">
    <property type="protein sequence ID" value="PCE40920.1"/>
    <property type="molecule type" value="Genomic_DNA"/>
</dbReference>
<gene>
    <name evidence="3" type="ORF">COO09_17975</name>
</gene>
<organism evidence="3 4">
    <name type="scientific">Rhizorhabdus dicambivorans</name>
    <dbReference type="NCBI Taxonomy" id="1850238"/>
    <lineage>
        <taxon>Bacteria</taxon>
        <taxon>Pseudomonadati</taxon>
        <taxon>Pseudomonadota</taxon>
        <taxon>Alphaproteobacteria</taxon>
        <taxon>Sphingomonadales</taxon>
        <taxon>Sphingomonadaceae</taxon>
        <taxon>Rhizorhabdus</taxon>
    </lineage>
</organism>
<accession>A0A2A4FT67</accession>
<evidence type="ECO:0000313" key="4">
    <source>
        <dbReference type="Proteomes" id="UP000218934"/>
    </source>
</evidence>
<dbReference type="AlphaFoldDB" id="A0A2A4FT67"/>
<proteinExistence type="predicted"/>
<dbReference type="OrthoDB" id="8403091at2"/>
<feature type="compositionally biased region" description="Low complexity" evidence="1">
    <location>
        <begin position="167"/>
        <end position="188"/>
    </location>
</feature>
<keyword evidence="2" id="KW-0732">Signal</keyword>
<protein>
    <submittedName>
        <fullName evidence="3">Uncharacterized protein</fullName>
    </submittedName>
</protein>
<dbReference type="Proteomes" id="UP000218934">
    <property type="component" value="Unassembled WGS sequence"/>
</dbReference>